<evidence type="ECO:0000313" key="1">
    <source>
        <dbReference type="EMBL" id="QSS59433.1"/>
    </source>
</evidence>
<dbReference type="EMBL" id="CP069109">
    <property type="protein sequence ID" value="QSS59433.1"/>
    <property type="molecule type" value="Genomic_DNA"/>
</dbReference>
<protein>
    <submittedName>
        <fullName evidence="1">Uncharacterized protein</fullName>
    </submittedName>
</protein>
<sequence>MIEAPLAKHVNGPLYVEFLVAARLANFELFSTACGGTGVEIMVIVRMAADIAKSASSRAGRHSTSVDCSNDLAAAGRYSLGSATFGMRSETDADTLSSTPIVPPNEPQNLYSIMSLLVEVIQKSGSVLLDLSKPSAKTTYVHCILSEAHGSFEPSRPAYVPAYRLEDTRIERSPHWEELAKLTAPTKIGAVICYHLFGGEEDRWEWEYDKGLRTRMIGETELVKASGGDLYVNPLDLIILVINGFQNNLQCLATTAIPTA</sequence>
<dbReference type="VEuPathDB" id="FungiDB:I7I51_08868"/>
<proteinExistence type="predicted"/>
<dbReference type="AlphaFoldDB" id="A0A8A1M3V3"/>
<accession>A0A8A1M3V3</accession>
<gene>
    <name evidence="1" type="ORF">I7I51_08868</name>
</gene>
<dbReference type="Proteomes" id="UP000663671">
    <property type="component" value="Chromosome 2"/>
</dbReference>
<dbReference type="OrthoDB" id="4206358at2759"/>
<name>A0A8A1M3V3_AJECA</name>
<reference evidence="1" key="1">
    <citation type="submission" date="2021-01" db="EMBL/GenBank/DDBJ databases">
        <title>Chromosome-level genome assembly of a human fungal pathogen reveals clustering of transcriptionally co-regulated genes.</title>
        <authorList>
            <person name="Voorhies M."/>
            <person name="Cohen S."/>
            <person name="Shea T.P."/>
            <person name="Petrus S."/>
            <person name="Munoz J.F."/>
            <person name="Poplawski S."/>
            <person name="Goldman W.E."/>
            <person name="Michael T."/>
            <person name="Cuomo C.A."/>
            <person name="Sil A."/>
            <person name="Beyhan S."/>
        </authorList>
    </citation>
    <scope>NUCLEOTIDE SEQUENCE</scope>
    <source>
        <strain evidence="1">WU24</strain>
    </source>
</reference>
<evidence type="ECO:0000313" key="2">
    <source>
        <dbReference type="Proteomes" id="UP000663671"/>
    </source>
</evidence>
<organism evidence="1 2">
    <name type="scientific">Ajellomyces capsulatus</name>
    <name type="common">Darling's disease fungus</name>
    <name type="synonym">Histoplasma capsulatum</name>
    <dbReference type="NCBI Taxonomy" id="5037"/>
    <lineage>
        <taxon>Eukaryota</taxon>
        <taxon>Fungi</taxon>
        <taxon>Dikarya</taxon>
        <taxon>Ascomycota</taxon>
        <taxon>Pezizomycotina</taxon>
        <taxon>Eurotiomycetes</taxon>
        <taxon>Eurotiomycetidae</taxon>
        <taxon>Onygenales</taxon>
        <taxon>Ajellomycetaceae</taxon>
        <taxon>Histoplasma</taxon>
    </lineage>
</organism>